<evidence type="ECO:0000313" key="8">
    <source>
        <dbReference type="Proteomes" id="UP000807115"/>
    </source>
</evidence>
<comment type="caution">
    <text evidence="7">The sequence shown here is derived from an EMBL/GenBank/DDBJ whole genome shotgun (WGS) entry which is preliminary data.</text>
</comment>
<feature type="transmembrane region" description="Helical" evidence="6">
    <location>
        <begin position="6"/>
        <end position="26"/>
    </location>
</feature>
<evidence type="ECO:0000256" key="4">
    <source>
        <dbReference type="RuleBase" id="RU003718"/>
    </source>
</evidence>
<dbReference type="OrthoDB" id="5835829at2759"/>
<proteinExistence type="inferred from homology"/>
<dbReference type="InterPro" id="IPR002213">
    <property type="entry name" value="UDP_glucos_trans"/>
</dbReference>
<sequence length="481" mass="53124">MDTQDQEALHIVVFPWLAFGHMIPFLDLSKRLARRGHAVTFVSTPRNAARLGAVPPELAARLRVVKLDLPAVEGLPDGAESTADVPPEKVELLKKAFDGLAAPFERLVTKGCATAAAGDSEVAAFSKKPDWIILDFAQNWIWPIAQEHKIPCAMFLIFTAGFLAFAGSKQQNEAQPRTTTEDFMVQPPWIPFPTTMSFRRHEAEWIAAAYRPNASGVSDVDRFWQVHHPSCRLIVIRSCPEAEPRLFPLLTDIFAKPAVPASLLLPDDEEDARGGDDGRSFSDAMRWLDEQPQRSVIYVALGSEAPVTADQVRELAFGLELSGARFLWAVRRPVGHSGELLPDGFEARVAGRGVVRAGWVPQVRVLAHAAVGAFLTHCGWGSTVESLFRFGLPLVMLPFITDQGLIARAMAARGVGVEVPRDDADGSFRRDDVAAAVRRVMAEDEGEELARNAREMQKVVGDRAKQEQYVDELVDYLQRYK</sequence>
<dbReference type="AlphaFoldDB" id="A0A921RKN7"/>
<dbReference type="PROSITE" id="PS00375">
    <property type="entry name" value="UDPGT"/>
    <property type="match status" value="1"/>
</dbReference>
<dbReference type="EMBL" id="CM027681">
    <property type="protein sequence ID" value="KAG0542078.1"/>
    <property type="molecule type" value="Genomic_DNA"/>
</dbReference>
<keyword evidence="3 4" id="KW-0808">Transferase</keyword>
<dbReference type="Proteomes" id="UP000807115">
    <property type="component" value="Chromosome 2"/>
</dbReference>
<dbReference type="CDD" id="cd03784">
    <property type="entry name" value="GT1_Gtf-like"/>
    <property type="match status" value="1"/>
</dbReference>
<evidence type="ECO:0000256" key="2">
    <source>
        <dbReference type="ARBA" id="ARBA00022676"/>
    </source>
</evidence>
<dbReference type="InterPro" id="IPR050481">
    <property type="entry name" value="UDP-glycosyltransf_plant"/>
</dbReference>
<protein>
    <recommendedName>
        <fullName evidence="5">Glycosyltransferase</fullName>
        <ecNumber evidence="5">2.4.1.-</ecNumber>
    </recommendedName>
</protein>
<dbReference type="PANTHER" id="PTHR48049">
    <property type="entry name" value="GLYCOSYLTRANSFERASE"/>
    <property type="match status" value="1"/>
</dbReference>
<dbReference type="SUPFAM" id="SSF53756">
    <property type="entry name" value="UDP-Glycosyltransferase/glycogen phosphorylase"/>
    <property type="match status" value="1"/>
</dbReference>
<organism evidence="7 8">
    <name type="scientific">Sorghum bicolor</name>
    <name type="common">Sorghum</name>
    <name type="synonym">Sorghum vulgare</name>
    <dbReference type="NCBI Taxonomy" id="4558"/>
    <lineage>
        <taxon>Eukaryota</taxon>
        <taxon>Viridiplantae</taxon>
        <taxon>Streptophyta</taxon>
        <taxon>Embryophyta</taxon>
        <taxon>Tracheophyta</taxon>
        <taxon>Spermatophyta</taxon>
        <taxon>Magnoliopsida</taxon>
        <taxon>Liliopsida</taxon>
        <taxon>Poales</taxon>
        <taxon>Poaceae</taxon>
        <taxon>PACMAD clade</taxon>
        <taxon>Panicoideae</taxon>
        <taxon>Andropogonodae</taxon>
        <taxon>Andropogoneae</taxon>
        <taxon>Sorghinae</taxon>
        <taxon>Sorghum</taxon>
    </lineage>
</organism>
<accession>A0A921RKN7</accession>
<dbReference type="FunFam" id="3.40.50.2000:FF:000037">
    <property type="entry name" value="Glycosyltransferase"/>
    <property type="match status" value="1"/>
</dbReference>
<dbReference type="GO" id="GO:0035251">
    <property type="term" value="F:UDP-glucosyltransferase activity"/>
    <property type="evidence" value="ECO:0007669"/>
    <property type="project" value="InterPro"/>
</dbReference>
<dbReference type="KEGG" id="sbi:8063682"/>
<reference evidence="7" key="1">
    <citation type="journal article" date="2019" name="BMC Genomics">
        <title>A new reference genome for Sorghum bicolor reveals high levels of sequence similarity between sweet and grain genotypes: implications for the genetics of sugar metabolism.</title>
        <authorList>
            <person name="Cooper E.A."/>
            <person name="Brenton Z.W."/>
            <person name="Flinn B.S."/>
            <person name="Jenkins J."/>
            <person name="Shu S."/>
            <person name="Flowers D."/>
            <person name="Luo F."/>
            <person name="Wang Y."/>
            <person name="Xia P."/>
            <person name="Barry K."/>
            <person name="Daum C."/>
            <person name="Lipzen A."/>
            <person name="Yoshinaga Y."/>
            <person name="Schmutz J."/>
            <person name="Saski C."/>
            <person name="Vermerris W."/>
            <person name="Kresovich S."/>
        </authorList>
    </citation>
    <scope>NUCLEOTIDE SEQUENCE</scope>
</reference>
<dbReference type="InterPro" id="IPR035595">
    <property type="entry name" value="UDP_glycos_trans_CS"/>
</dbReference>
<keyword evidence="6" id="KW-0472">Membrane</keyword>
<dbReference type="Gramene" id="EER96037">
    <property type="protein sequence ID" value="EER96037"/>
    <property type="gene ID" value="SORBI_3002G070800"/>
</dbReference>
<dbReference type="Pfam" id="PF00201">
    <property type="entry name" value="UDPGT"/>
    <property type="match status" value="1"/>
</dbReference>
<dbReference type="EC" id="2.4.1.-" evidence="5"/>
<keyword evidence="6" id="KW-0812">Transmembrane</keyword>
<dbReference type="OMA" id="WANDDAY"/>
<reference evidence="7" key="2">
    <citation type="submission" date="2020-10" db="EMBL/GenBank/DDBJ databases">
        <authorList>
            <person name="Cooper E.A."/>
            <person name="Brenton Z.W."/>
            <person name="Flinn B.S."/>
            <person name="Jenkins J."/>
            <person name="Shu S."/>
            <person name="Flowers D."/>
            <person name="Luo F."/>
            <person name="Wang Y."/>
            <person name="Xia P."/>
            <person name="Barry K."/>
            <person name="Daum C."/>
            <person name="Lipzen A."/>
            <person name="Yoshinaga Y."/>
            <person name="Schmutz J."/>
            <person name="Saski C."/>
            <person name="Vermerris W."/>
            <person name="Kresovich S."/>
        </authorList>
    </citation>
    <scope>NUCLEOTIDE SEQUENCE</scope>
</reference>
<dbReference type="PANTHER" id="PTHR48049:SF141">
    <property type="entry name" value="OS07G0201500 PROTEIN"/>
    <property type="match status" value="1"/>
</dbReference>
<gene>
    <name evidence="7" type="ORF">BDA96_02G072300</name>
</gene>
<dbReference type="Gene3D" id="3.40.50.2000">
    <property type="entry name" value="Glycogen Phosphorylase B"/>
    <property type="match status" value="2"/>
</dbReference>
<evidence type="ECO:0000256" key="3">
    <source>
        <dbReference type="ARBA" id="ARBA00022679"/>
    </source>
</evidence>
<evidence type="ECO:0000256" key="6">
    <source>
        <dbReference type="SAM" id="Phobius"/>
    </source>
</evidence>
<keyword evidence="6" id="KW-1133">Transmembrane helix</keyword>
<dbReference type="FunFam" id="3.40.50.2000:FF:000088">
    <property type="entry name" value="Glycosyltransferase"/>
    <property type="match status" value="1"/>
</dbReference>
<keyword evidence="2 4" id="KW-0328">Glycosyltransferase</keyword>
<evidence type="ECO:0000313" key="7">
    <source>
        <dbReference type="EMBL" id="KAG0542078.1"/>
    </source>
</evidence>
<evidence type="ECO:0000256" key="1">
    <source>
        <dbReference type="ARBA" id="ARBA00009995"/>
    </source>
</evidence>
<name>A0A921RKN7_SORBI</name>
<comment type="similarity">
    <text evidence="1 4">Belongs to the UDP-glycosyltransferase family.</text>
</comment>
<evidence type="ECO:0000256" key="5">
    <source>
        <dbReference type="RuleBase" id="RU362057"/>
    </source>
</evidence>